<dbReference type="AlphaFoldDB" id="A0A0V1HGK7"/>
<dbReference type="EMBL" id="JYDP01000078">
    <property type="protein sequence ID" value="KRZ09029.1"/>
    <property type="molecule type" value="Genomic_DNA"/>
</dbReference>
<keyword evidence="2" id="KW-1185">Reference proteome</keyword>
<sequence>MERREFVQKAHYHDVTECLFFSSSVFEEAVTAWCRNGLQLQEFPLDSFIYVRLEPPLQHFDVFCERLEEVNFYQLFFVSPIICS</sequence>
<reference evidence="1 2" key="1">
    <citation type="submission" date="2015-01" db="EMBL/GenBank/DDBJ databases">
        <title>Evolution of Trichinella species and genotypes.</title>
        <authorList>
            <person name="Korhonen P.K."/>
            <person name="Edoardo P."/>
            <person name="Giuseppe L.R."/>
            <person name="Gasser R.B."/>
        </authorList>
    </citation>
    <scope>NUCLEOTIDE SEQUENCE [LARGE SCALE GENOMIC DNA]</scope>
    <source>
        <strain evidence="1">ISS1029</strain>
    </source>
</reference>
<dbReference type="Proteomes" id="UP000055024">
    <property type="component" value="Unassembled WGS sequence"/>
</dbReference>
<protein>
    <submittedName>
        <fullName evidence="1">Uncharacterized protein</fullName>
    </submittedName>
</protein>
<accession>A0A0V1HGK7</accession>
<organism evidence="1 2">
    <name type="scientific">Trichinella zimbabwensis</name>
    <dbReference type="NCBI Taxonomy" id="268475"/>
    <lineage>
        <taxon>Eukaryota</taxon>
        <taxon>Metazoa</taxon>
        <taxon>Ecdysozoa</taxon>
        <taxon>Nematoda</taxon>
        <taxon>Enoplea</taxon>
        <taxon>Dorylaimia</taxon>
        <taxon>Trichinellida</taxon>
        <taxon>Trichinellidae</taxon>
        <taxon>Trichinella</taxon>
    </lineage>
</organism>
<name>A0A0V1HGK7_9BILA</name>
<proteinExistence type="predicted"/>
<evidence type="ECO:0000313" key="2">
    <source>
        <dbReference type="Proteomes" id="UP000055024"/>
    </source>
</evidence>
<comment type="caution">
    <text evidence="1">The sequence shown here is derived from an EMBL/GenBank/DDBJ whole genome shotgun (WGS) entry which is preliminary data.</text>
</comment>
<gene>
    <name evidence="1" type="ORF">T11_8977</name>
</gene>
<dbReference type="OrthoDB" id="10504106at2759"/>
<evidence type="ECO:0000313" key="1">
    <source>
        <dbReference type="EMBL" id="KRZ09029.1"/>
    </source>
</evidence>